<dbReference type="STRING" id="164328.H3GNR3"/>
<dbReference type="AlphaFoldDB" id="H3GNR3"/>
<reference evidence="4" key="1">
    <citation type="journal article" date="2006" name="Science">
        <title>Phytophthora genome sequences uncover evolutionary origins and mechanisms of pathogenesis.</title>
        <authorList>
            <person name="Tyler B.M."/>
            <person name="Tripathy S."/>
            <person name="Zhang X."/>
            <person name="Dehal P."/>
            <person name="Jiang R.H."/>
            <person name="Aerts A."/>
            <person name="Arredondo F.D."/>
            <person name="Baxter L."/>
            <person name="Bensasson D."/>
            <person name="Beynon J.L."/>
            <person name="Chapman J."/>
            <person name="Damasceno C.M."/>
            <person name="Dorrance A.E."/>
            <person name="Dou D."/>
            <person name="Dickerman A.W."/>
            <person name="Dubchak I.L."/>
            <person name="Garbelotto M."/>
            <person name="Gijzen M."/>
            <person name="Gordon S.G."/>
            <person name="Govers F."/>
            <person name="Grunwald N.J."/>
            <person name="Huang W."/>
            <person name="Ivors K.L."/>
            <person name="Jones R.W."/>
            <person name="Kamoun S."/>
            <person name="Krampis K."/>
            <person name="Lamour K.H."/>
            <person name="Lee M.K."/>
            <person name="McDonald W.H."/>
            <person name="Medina M."/>
            <person name="Meijer H.J."/>
            <person name="Nordberg E.K."/>
            <person name="Maclean D.J."/>
            <person name="Ospina-Giraldo M.D."/>
            <person name="Morris P.F."/>
            <person name="Phuntumart V."/>
            <person name="Putnam N.H."/>
            <person name="Rash S."/>
            <person name="Rose J.K."/>
            <person name="Sakihama Y."/>
            <person name="Salamov A.A."/>
            <person name="Savidor A."/>
            <person name="Scheuring C.F."/>
            <person name="Smith B.M."/>
            <person name="Sobral B.W."/>
            <person name="Terry A."/>
            <person name="Torto-Alalibo T.A."/>
            <person name="Win J."/>
            <person name="Xu Z."/>
            <person name="Zhang H."/>
            <person name="Grigoriev I.V."/>
            <person name="Rokhsar D.S."/>
            <person name="Boore J.L."/>
        </authorList>
    </citation>
    <scope>NUCLEOTIDE SEQUENCE [LARGE SCALE GENOMIC DNA]</scope>
    <source>
        <strain evidence="4">Pr102</strain>
    </source>
</reference>
<name>H3GNR3_PHYRM</name>
<dbReference type="EnsemblProtists" id="Phyra78264">
    <property type="protein sequence ID" value="Phyra78264"/>
    <property type="gene ID" value="Phyra78264"/>
</dbReference>
<dbReference type="Pfam" id="PF00188">
    <property type="entry name" value="CAP"/>
    <property type="match status" value="1"/>
</dbReference>
<keyword evidence="1" id="KW-0732">Signal</keyword>
<dbReference type="InParanoid" id="H3GNR3"/>
<dbReference type="VEuPathDB" id="FungiDB:KRP23_5723"/>
<dbReference type="EMBL" id="DS566027">
    <property type="status" value="NOT_ANNOTATED_CDS"/>
    <property type="molecule type" value="Genomic_DNA"/>
</dbReference>
<dbReference type="Proteomes" id="UP000005238">
    <property type="component" value="Unassembled WGS sequence"/>
</dbReference>
<dbReference type="VEuPathDB" id="FungiDB:KRP22_4091"/>
<dbReference type="CDD" id="cd05379">
    <property type="entry name" value="CAP_bacterial"/>
    <property type="match status" value="1"/>
</dbReference>
<dbReference type="PROSITE" id="PS51257">
    <property type="entry name" value="PROKAR_LIPOPROTEIN"/>
    <property type="match status" value="1"/>
</dbReference>
<dbReference type="InterPro" id="IPR035940">
    <property type="entry name" value="CAP_sf"/>
</dbReference>
<feature type="chain" id="PRO_5003587549" description="SCP domain-containing protein" evidence="1">
    <location>
        <begin position="26"/>
        <end position="453"/>
    </location>
</feature>
<dbReference type="HOGENOM" id="CLU_604803_0_0_1"/>
<dbReference type="SUPFAM" id="SSF47473">
    <property type="entry name" value="EF-hand"/>
    <property type="match status" value="1"/>
</dbReference>
<dbReference type="VEuPathDB" id="FungiDB:KRP22_5106"/>
<evidence type="ECO:0000313" key="4">
    <source>
        <dbReference type="Proteomes" id="UP000005238"/>
    </source>
</evidence>
<keyword evidence="4" id="KW-1185">Reference proteome</keyword>
<dbReference type="PANTHER" id="PTHR31157">
    <property type="entry name" value="SCP DOMAIN-CONTAINING PROTEIN"/>
    <property type="match status" value="1"/>
</dbReference>
<dbReference type="PANTHER" id="PTHR31157:SF1">
    <property type="entry name" value="SCP DOMAIN-CONTAINING PROTEIN"/>
    <property type="match status" value="1"/>
</dbReference>
<dbReference type="VEuPathDB" id="FungiDB:KRP23_13088"/>
<protein>
    <recommendedName>
        <fullName evidence="2">SCP domain-containing protein</fullName>
    </recommendedName>
</protein>
<evidence type="ECO:0000256" key="1">
    <source>
        <dbReference type="SAM" id="SignalP"/>
    </source>
</evidence>
<sequence length="453" mass="50897">MPLFTLRWAVLLVLTLLGCSTLVDALPKTILRAAVTEEVFIAVADEVDSNATATRELQTYSSTGFQTLLLNAVNKERTANGLSTLCMNKKLQTAAQGHSTEMAAKNYMAHTSYDGTTMSQRITAAGYKWSACAENVAGGQVTVDLVMAAWMASSGHRANILSTKYVHCGFGYAYSSSSTYKHYWTQDFGYGSTESCSPGACPMNSSGGADTSVEEQVQLRRVFRLLAFETPLRRLEQKLEVGIGTEFIEAHDVKSPERQGARRHTLSEHETKRDRYMKEKAKYLATLQDEVNLGRELVSSKYQIDTKALMTIYEQLGYSFATQEKSRLEEVIWQVNDDLDGAIGFEEFVNSYVRSRNDRSGLEPSEIFFLTCFLMFDKENCGRISLDDAMSILYLKYGEAMEREMEIHFGKLLDEGAHFVTFVEFHEATIKRMGELIDQQVPSARQNKFCKKL</sequence>
<dbReference type="InterPro" id="IPR014044">
    <property type="entry name" value="CAP_dom"/>
</dbReference>
<dbReference type="Gene3D" id="1.10.238.10">
    <property type="entry name" value="EF-hand"/>
    <property type="match status" value="1"/>
</dbReference>
<feature type="domain" description="SCP" evidence="2">
    <location>
        <begin position="70"/>
        <end position="188"/>
    </location>
</feature>
<reference evidence="3" key="2">
    <citation type="submission" date="2015-06" db="UniProtKB">
        <authorList>
            <consortium name="EnsemblProtists"/>
        </authorList>
    </citation>
    <scope>IDENTIFICATION</scope>
    <source>
        <strain evidence="3">Pr102</strain>
    </source>
</reference>
<dbReference type="eggNOG" id="ENOG502S4TW">
    <property type="taxonomic scope" value="Eukaryota"/>
</dbReference>
<feature type="signal peptide" evidence="1">
    <location>
        <begin position="1"/>
        <end position="25"/>
    </location>
</feature>
<evidence type="ECO:0000259" key="2">
    <source>
        <dbReference type="Pfam" id="PF00188"/>
    </source>
</evidence>
<evidence type="ECO:0000313" key="3">
    <source>
        <dbReference type="EnsemblProtists" id="Phyra78264"/>
    </source>
</evidence>
<dbReference type="Gene3D" id="3.40.33.10">
    <property type="entry name" value="CAP"/>
    <property type="match status" value="1"/>
</dbReference>
<accession>H3GNR3</accession>
<dbReference type="InterPro" id="IPR011992">
    <property type="entry name" value="EF-hand-dom_pair"/>
</dbReference>
<organism evidence="3 4">
    <name type="scientific">Phytophthora ramorum</name>
    <name type="common">Sudden oak death agent</name>
    <dbReference type="NCBI Taxonomy" id="164328"/>
    <lineage>
        <taxon>Eukaryota</taxon>
        <taxon>Sar</taxon>
        <taxon>Stramenopiles</taxon>
        <taxon>Oomycota</taxon>
        <taxon>Peronosporomycetes</taxon>
        <taxon>Peronosporales</taxon>
        <taxon>Peronosporaceae</taxon>
        <taxon>Phytophthora</taxon>
    </lineage>
</organism>
<dbReference type="SUPFAM" id="SSF55797">
    <property type="entry name" value="PR-1-like"/>
    <property type="match status" value="1"/>
</dbReference>
<proteinExistence type="predicted"/>